<dbReference type="PANTHER" id="PTHR46863:SF2">
    <property type="entry name" value="LYSM DOMAIN RECEPTOR-LIKE KINASE 3"/>
    <property type="match status" value="1"/>
</dbReference>
<dbReference type="EMBL" id="CAMGYJ010000005">
    <property type="protein sequence ID" value="CAI0411907.1"/>
    <property type="molecule type" value="Genomic_DNA"/>
</dbReference>
<dbReference type="Gene3D" id="1.10.510.10">
    <property type="entry name" value="Transferase(Phosphotransferase) domain 1"/>
    <property type="match status" value="1"/>
</dbReference>
<gene>
    <name evidence="3" type="ORF">LITE_LOCUS15342</name>
</gene>
<dbReference type="Proteomes" id="UP001154282">
    <property type="component" value="Unassembled WGS sequence"/>
</dbReference>
<feature type="compositionally biased region" description="Polar residues" evidence="1">
    <location>
        <begin position="417"/>
        <end position="427"/>
    </location>
</feature>
<dbReference type="GO" id="GO:0005524">
    <property type="term" value="F:ATP binding"/>
    <property type="evidence" value="ECO:0007669"/>
    <property type="project" value="InterPro"/>
</dbReference>
<proteinExistence type="predicted"/>
<dbReference type="InterPro" id="IPR011009">
    <property type="entry name" value="Kinase-like_dom_sf"/>
</dbReference>
<evidence type="ECO:0000313" key="3">
    <source>
        <dbReference type="EMBL" id="CAI0411907.1"/>
    </source>
</evidence>
<evidence type="ECO:0000256" key="1">
    <source>
        <dbReference type="SAM" id="MobiDB-lite"/>
    </source>
</evidence>
<feature type="region of interest" description="Disordered" evidence="1">
    <location>
        <begin position="395"/>
        <end position="427"/>
    </location>
</feature>
<evidence type="ECO:0000313" key="4">
    <source>
        <dbReference type="Proteomes" id="UP001154282"/>
    </source>
</evidence>
<keyword evidence="4" id="KW-1185">Reference proteome</keyword>
<dbReference type="SUPFAM" id="SSF56112">
    <property type="entry name" value="Protein kinase-like (PK-like)"/>
    <property type="match status" value="1"/>
</dbReference>
<sequence>MCNSRKSTEIRHSSRTTKPSSSFSSSSSFPNPSYYNSATHSSNSRSNFDASKSSSSSKASLASLRDSLPENATIYDVSEISRATHNFLLKPFSSSSTSTSWRCTIRGRDAVLFQRKLRRAIELPELQQRLLTICRSHYSSLVKLLGATISGRYIYLVYDYVPGSSLANCLRNPQNPSFTVLSTWLSRMQIATDVAHGLDYVHHCSGLNFVHNHVKSSSILVTETTLNAKICHFGTAELCGEIDHSDLESKPKSSSKSSGTRRSKIEGTRGYMAPAMICYRSPEYQNSKKVSRKTDVWSYGGLLLELLTGRVSTYSAEKNGGGGGGGGGRVDLWNWVYRAVREEWTCEVLDAEIGVQRNGVPGMLKLLQLAMRCCEKSPEKRPEMAEVLKEVEGIKAVGESEDEEDLSMEQSLEDESISTTTTSANGG</sequence>
<feature type="domain" description="Protein kinase" evidence="2">
    <location>
        <begin position="86"/>
        <end position="394"/>
    </location>
</feature>
<comment type="caution">
    <text evidence="3">The sequence shown here is derived from an EMBL/GenBank/DDBJ whole genome shotgun (WGS) entry which is preliminary data.</text>
</comment>
<evidence type="ECO:0000259" key="2">
    <source>
        <dbReference type="PROSITE" id="PS50011"/>
    </source>
</evidence>
<accession>A0AAV0JPL5</accession>
<feature type="region of interest" description="Disordered" evidence="1">
    <location>
        <begin position="246"/>
        <end position="265"/>
    </location>
</feature>
<feature type="region of interest" description="Disordered" evidence="1">
    <location>
        <begin position="1"/>
        <end position="54"/>
    </location>
</feature>
<feature type="compositionally biased region" description="Basic and acidic residues" evidence="1">
    <location>
        <begin position="1"/>
        <end position="12"/>
    </location>
</feature>
<dbReference type="GO" id="GO:0004672">
    <property type="term" value="F:protein kinase activity"/>
    <property type="evidence" value="ECO:0007669"/>
    <property type="project" value="InterPro"/>
</dbReference>
<dbReference type="InterPro" id="IPR000719">
    <property type="entry name" value="Prot_kinase_dom"/>
</dbReference>
<feature type="compositionally biased region" description="Low complexity" evidence="1">
    <location>
        <begin position="20"/>
        <end position="54"/>
    </location>
</feature>
<dbReference type="Pfam" id="PF00069">
    <property type="entry name" value="Pkinase"/>
    <property type="match status" value="1"/>
</dbReference>
<reference evidence="3" key="1">
    <citation type="submission" date="2022-08" db="EMBL/GenBank/DDBJ databases">
        <authorList>
            <person name="Gutierrez-Valencia J."/>
        </authorList>
    </citation>
    <scope>NUCLEOTIDE SEQUENCE</scope>
</reference>
<dbReference type="PANTHER" id="PTHR46863">
    <property type="entry name" value="OS09G0572100 PROTEIN"/>
    <property type="match status" value="1"/>
</dbReference>
<dbReference type="AlphaFoldDB" id="A0AAV0JPL5"/>
<dbReference type="PROSITE" id="PS50011">
    <property type="entry name" value="PROTEIN_KINASE_DOM"/>
    <property type="match status" value="1"/>
</dbReference>
<feature type="compositionally biased region" description="Acidic residues" evidence="1">
    <location>
        <begin position="399"/>
        <end position="416"/>
    </location>
</feature>
<organism evidence="3 4">
    <name type="scientific">Linum tenue</name>
    <dbReference type="NCBI Taxonomy" id="586396"/>
    <lineage>
        <taxon>Eukaryota</taxon>
        <taxon>Viridiplantae</taxon>
        <taxon>Streptophyta</taxon>
        <taxon>Embryophyta</taxon>
        <taxon>Tracheophyta</taxon>
        <taxon>Spermatophyta</taxon>
        <taxon>Magnoliopsida</taxon>
        <taxon>eudicotyledons</taxon>
        <taxon>Gunneridae</taxon>
        <taxon>Pentapetalae</taxon>
        <taxon>rosids</taxon>
        <taxon>fabids</taxon>
        <taxon>Malpighiales</taxon>
        <taxon>Linaceae</taxon>
        <taxon>Linum</taxon>
    </lineage>
</organism>
<name>A0AAV0JPL5_9ROSI</name>
<protein>
    <recommendedName>
        <fullName evidence="2">Protein kinase domain-containing protein</fullName>
    </recommendedName>
</protein>